<dbReference type="InterPro" id="IPR013520">
    <property type="entry name" value="Ribonucl_H"/>
</dbReference>
<evidence type="ECO:0000313" key="11">
    <source>
        <dbReference type="Proteomes" id="UP000241803"/>
    </source>
</evidence>
<feature type="active site" description="Proton donor/acceptor" evidence="8">
    <location>
        <position position="182"/>
    </location>
</feature>
<comment type="cofactor">
    <cofactor evidence="8">
        <name>Mg(2+)</name>
        <dbReference type="ChEBI" id="CHEBI:18420"/>
    </cofactor>
    <text evidence="8">Binds two Mg(2+) per subunit. The active form of the enzyme binds two Mg(2+) ions in its active site. The first Mg(2+) forms only one salt bridge with the protein.</text>
</comment>
<dbReference type="PANTHER" id="PTHR30231:SF2">
    <property type="entry name" value="RIBONUCLEASE T"/>
    <property type="match status" value="1"/>
</dbReference>
<dbReference type="FunFam" id="3.30.420.10:FF:000009">
    <property type="entry name" value="Ribonuclease T"/>
    <property type="match status" value="1"/>
</dbReference>
<proteinExistence type="inferred from homology"/>
<feature type="site" description="Important for substrate binding and specificity" evidence="8">
    <location>
        <position position="125"/>
    </location>
</feature>
<dbReference type="Proteomes" id="UP000241803">
    <property type="component" value="Unassembled WGS sequence"/>
</dbReference>
<dbReference type="GO" id="GO:0008408">
    <property type="term" value="F:3'-5' exonuclease activity"/>
    <property type="evidence" value="ECO:0007669"/>
    <property type="project" value="TreeGrafter"/>
</dbReference>
<dbReference type="GO" id="GO:0016896">
    <property type="term" value="F:RNA exonuclease activity, producing 5'-phosphomonoesters"/>
    <property type="evidence" value="ECO:0007669"/>
    <property type="project" value="UniProtKB-UniRule"/>
</dbReference>
<dbReference type="Gene3D" id="3.30.420.10">
    <property type="entry name" value="Ribonuclease H-like superfamily/Ribonuclease H"/>
    <property type="match status" value="1"/>
</dbReference>
<evidence type="ECO:0000256" key="4">
    <source>
        <dbReference type="ARBA" id="ARBA00022723"/>
    </source>
</evidence>
<feature type="binding site" evidence="8">
    <location>
        <position position="182"/>
    </location>
    <ligand>
        <name>Mg(2+)</name>
        <dbReference type="ChEBI" id="CHEBI:18420"/>
        <label>2</label>
        <note>catalytic</note>
    </ligand>
</feature>
<evidence type="ECO:0000256" key="1">
    <source>
        <dbReference type="ARBA" id="ARBA00011738"/>
    </source>
</evidence>
<feature type="site" description="Important for substrate binding and specificity" evidence="8">
    <location>
        <position position="147"/>
    </location>
</feature>
<dbReference type="GO" id="GO:0000287">
    <property type="term" value="F:magnesium ion binding"/>
    <property type="evidence" value="ECO:0007669"/>
    <property type="project" value="UniProtKB-UniRule"/>
</dbReference>
<feature type="binding site" evidence="8">
    <location>
        <position position="23"/>
    </location>
    <ligand>
        <name>Mg(2+)</name>
        <dbReference type="ChEBI" id="CHEBI:18420"/>
        <label>1</label>
        <note>catalytic</note>
    </ligand>
</feature>
<feature type="domain" description="Exonuclease" evidence="9">
    <location>
        <begin position="18"/>
        <end position="204"/>
    </location>
</feature>
<dbReference type="HAMAP" id="MF_00157">
    <property type="entry name" value="RNase_T"/>
    <property type="match status" value="1"/>
</dbReference>
<sequence>MSEQNELNTLKSRFRGYFPVVIDVETAGFNSKTDALLEICAVTLQMDEDGWLKPASTIHFHVAPFEGAVLHKEALEFNGIRDPFSPLRGAVSEETALKEIYKQIRKEQKAADCSRAIMVAHNANFDHSFVMEASERARLKRNPFHPFATFDTAALSGLAFGQTVLAKACKTAGVAFDNKEAHSALYDTERTAELFCEIVNKWKKLGGWPLFESQTEENEKSQN</sequence>
<keyword evidence="11" id="KW-1185">Reference proteome</keyword>
<comment type="subunit">
    <text evidence="1 8">Homodimer.</text>
</comment>
<dbReference type="EMBL" id="PYOC01000004">
    <property type="protein sequence ID" value="PSV46691.1"/>
    <property type="molecule type" value="Genomic_DNA"/>
</dbReference>
<dbReference type="GO" id="GO:0003676">
    <property type="term" value="F:nucleic acid binding"/>
    <property type="evidence" value="ECO:0007669"/>
    <property type="project" value="InterPro"/>
</dbReference>
<feature type="site" description="Important for substrate binding and specificity" evidence="8">
    <location>
        <position position="29"/>
    </location>
</feature>
<comment type="similarity">
    <text evidence="8">Belongs to the RNase T family.</text>
</comment>
<dbReference type="GO" id="GO:0045004">
    <property type="term" value="P:DNA replication proofreading"/>
    <property type="evidence" value="ECO:0007669"/>
    <property type="project" value="TreeGrafter"/>
</dbReference>
<dbReference type="EC" id="3.1.13.-" evidence="8"/>
<dbReference type="InterPro" id="IPR012337">
    <property type="entry name" value="RNaseH-like_sf"/>
</dbReference>
<evidence type="ECO:0000259" key="9">
    <source>
        <dbReference type="SMART" id="SM00479"/>
    </source>
</evidence>
<organism evidence="10 11">
    <name type="scientific">Photobacterium indicum</name>
    <dbReference type="NCBI Taxonomy" id="81447"/>
    <lineage>
        <taxon>Bacteria</taxon>
        <taxon>Pseudomonadati</taxon>
        <taxon>Pseudomonadota</taxon>
        <taxon>Gammaproteobacteria</taxon>
        <taxon>Vibrionales</taxon>
        <taxon>Vibrionaceae</taxon>
        <taxon>Photobacterium</taxon>
    </lineage>
</organism>
<evidence type="ECO:0000256" key="2">
    <source>
        <dbReference type="ARBA" id="ARBA00022694"/>
    </source>
</evidence>
<feature type="binding site" evidence="8">
    <location>
        <position position="187"/>
    </location>
    <ligand>
        <name>Mg(2+)</name>
        <dbReference type="ChEBI" id="CHEBI:18420"/>
        <label>2</label>
        <note>catalytic</note>
    </ligand>
</feature>
<keyword evidence="2 8" id="KW-0819">tRNA processing</keyword>
<keyword evidence="3 8" id="KW-0540">Nuclease</keyword>
<comment type="caution">
    <text evidence="10">The sequence shown here is derived from an EMBL/GenBank/DDBJ whole genome shotgun (WGS) entry which is preliminary data.</text>
</comment>
<dbReference type="CDD" id="cd06134">
    <property type="entry name" value="RNaseT"/>
    <property type="match status" value="1"/>
</dbReference>
<comment type="function">
    <text evidence="8">Trims short 3' overhangs of a variety of RNA species, leaving a one or two nucleotide 3' overhang. Responsible for the end-turnover of tRNA: specifically removes the terminal AMP residue from uncharged tRNA (tRNA-C-C-A). Also appears to be involved in tRNA biosynthesis.</text>
</comment>
<evidence type="ECO:0000256" key="7">
    <source>
        <dbReference type="ARBA" id="ARBA00022842"/>
    </source>
</evidence>
<evidence type="ECO:0000256" key="3">
    <source>
        <dbReference type="ARBA" id="ARBA00022722"/>
    </source>
</evidence>
<keyword evidence="7 8" id="KW-0460">Magnesium</keyword>
<evidence type="ECO:0000256" key="6">
    <source>
        <dbReference type="ARBA" id="ARBA00022839"/>
    </source>
</evidence>
<keyword evidence="4 8" id="KW-0479">Metal-binding</keyword>
<dbReference type="GO" id="GO:0008033">
    <property type="term" value="P:tRNA processing"/>
    <property type="evidence" value="ECO:0007669"/>
    <property type="project" value="UniProtKB-KW"/>
</dbReference>
<evidence type="ECO:0000313" key="10">
    <source>
        <dbReference type="EMBL" id="PSV46691.1"/>
    </source>
</evidence>
<dbReference type="GO" id="GO:0005829">
    <property type="term" value="C:cytosol"/>
    <property type="evidence" value="ECO:0007669"/>
    <property type="project" value="TreeGrafter"/>
</dbReference>
<feature type="binding site" evidence="8">
    <location>
        <position position="23"/>
    </location>
    <ligand>
        <name>Mg(2+)</name>
        <dbReference type="ChEBI" id="CHEBI:18420"/>
        <label>2</label>
        <note>catalytic</note>
    </ligand>
</feature>
<protein>
    <recommendedName>
        <fullName evidence="8">Ribonuclease T</fullName>
        <ecNumber evidence="8">3.1.13.-</ecNumber>
    </recommendedName>
    <alternativeName>
        <fullName evidence="8">Exoribonuclease T</fullName>
        <shortName evidence="8">RNase T</shortName>
    </alternativeName>
</protein>
<evidence type="ECO:0000256" key="8">
    <source>
        <dbReference type="HAMAP-Rule" id="MF_00157"/>
    </source>
</evidence>
<name>A0A2T3L7M5_9GAMM</name>
<dbReference type="SMART" id="SM00479">
    <property type="entry name" value="EXOIII"/>
    <property type="match status" value="1"/>
</dbReference>
<reference evidence="10 11" key="1">
    <citation type="submission" date="2018-03" db="EMBL/GenBank/DDBJ databases">
        <title>Whole genome sequencing of Histamine producing bacteria.</title>
        <authorList>
            <person name="Butler K."/>
        </authorList>
    </citation>
    <scope>NUCLEOTIDE SEQUENCE [LARGE SCALE GENOMIC DNA]</scope>
    <source>
        <strain evidence="10 11">ATCC 19614</strain>
    </source>
</reference>
<dbReference type="PANTHER" id="PTHR30231">
    <property type="entry name" value="DNA POLYMERASE III SUBUNIT EPSILON"/>
    <property type="match status" value="1"/>
</dbReference>
<feature type="site" description="Important for substrate binding and specificity" evidence="8">
    <location>
        <position position="77"/>
    </location>
</feature>
<dbReference type="RefSeq" id="WP_107253908.1">
    <property type="nucleotide sequence ID" value="NZ_JAKJTK010000023.1"/>
</dbReference>
<dbReference type="NCBIfam" id="TIGR01298">
    <property type="entry name" value="RNaseT"/>
    <property type="match status" value="1"/>
</dbReference>
<dbReference type="Pfam" id="PF00929">
    <property type="entry name" value="RNase_T"/>
    <property type="match status" value="1"/>
</dbReference>
<keyword evidence="6 8" id="KW-0269">Exonuclease</keyword>
<dbReference type="AlphaFoldDB" id="A0A2T3L7M5"/>
<accession>A0A2T3L7M5</accession>
<feature type="binding site" evidence="8">
    <location>
        <position position="25"/>
    </location>
    <ligand>
        <name>Mg(2+)</name>
        <dbReference type="ChEBI" id="CHEBI:18420"/>
        <label>2</label>
        <note>catalytic</note>
    </ligand>
</feature>
<dbReference type="InterPro" id="IPR036397">
    <property type="entry name" value="RNaseH_sf"/>
</dbReference>
<dbReference type="InterPro" id="IPR005987">
    <property type="entry name" value="RNase_T"/>
</dbReference>
<keyword evidence="5 8" id="KW-0378">Hydrolase</keyword>
<dbReference type="SUPFAM" id="SSF53098">
    <property type="entry name" value="Ribonuclease H-like"/>
    <property type="match status" value="1"/>
</dbReference>
<gene>
    <name evidence="8" type="primary">rnt</name>
    <name evidence="10" type="ORF">C9J47_12885</name>
</gene>
<evidence type="ECO:0000256" key="5">
    <source>
        <dbReference type="ARBA" id="ARBA00022801"/>
    </source>
</evidence>